<name>A0A7W7D2F5_9ACTN</name>
<dbReference type="EMBL" id="JACHND010000001">
    <property type="protein sequence ID" value="MBB4698749.1"/>
    <property type="molecule type" value="Genomic_DNA"/>
</dbReference>
<dbReference type="InterPro" id="IPR008183">
    <property type="entry name" value="Aldose_1/G6P_1-epimerase"/>
</dbReference>
<protein>
    <submittedName>
        <fullName evidence="1">Aldose 1-epimerase</fullName>
        <ecNumber evidence="1">5.1.3.3</ecNumber>
    </submittedName>
</protein>
<dbReference type="GO" id="GO:0030246">
    <property type="term" value="F:carbohydrate binding"/>
    <property type="evidence" value="ECO:0007669"/>
    <property type="project" value="InterPro"/>
</dbReference>
<dbReference type="RefSeq" id="WP_184875810.1">
    <property type="nucleotide sequence ID" value="NZ_BOOV01000013.1"/>
</dbReference>
<accession>A0A7W7D2F5</accession>
<evidence type="ECO:0000313" key="2">
    <source>
        <dbReference type="Proteomes" id="UP000542210"/>
    </source>
</evidence>
<sequence>MSAAGRFEDLGAGLVGMRTPRSSIALDPGDGGRLVSLRVDGHELLGSTAPVPGRPSDIFHGSFVMAPFVGRTAHGRFTFDGVDRSVPVNFGAHAIHGFVFDRPWRVEDDLLVIDLDERWPFGGRVSQRFDLGPDHLTVEVTVANDRRAMPAIAGFHPWFRRRLADGTEADFDFRPGTRYVCDDSGIPVGTAPGGGDRPWDDSFTGVERPPAIRWGDRLELRVETTGTHWIVCETMPDAFCVEPLSGPVNGLATGRCTRVEPGNPLRLSMTLRWK</sequence>
<dbReference type="Pfam" id="PF01263">
    <property type="entry name" value="Aldose_epim"/>
    <property type="match status" value="1"/>
</dbReference>
<keyword evidence="2" id="KW-1185">Reference proteome</keyword>
<dbReference type="EC" id="5.1.3.3" evidence="1"/>
<reference evidence="1 2" key="1">
    <citation type="submission" date="2020-08" db="EMBL/GenBank/DDBJ databases">
        <title>Sequencing the genomes of 1000 actinobacteria strains.</title>
        <authorList>
            <person name="Klenk H.-P."/>
        </authorList>
    </citation>
    <scope>NUCLEOTIDE SEQUENCE [LARGE SCALE GENOMIC DNA]</scope>
    <source>
        <strain evidence="1 2">DSM 45784</strain>
    </source>
</reference>
<dbReference type="Gene3D" id="2.70.98.10">
    <property type="match status" value="1"/>
</dbReference>
<evidence type="ECO:0000313" key="1">
    <source>
        <dbReference type="EMBL" id="MBB4698749.1"/>
    </source>
</evidence>
<proteinExistence type="predicted"/>
<dbReference type="InterPro" id="IPR011013">
    <property type="entry name" value="Gal_mutarotase_sf_dom"/>
</dbReference>
<keyword evidence="1" id="KW-0413">Isomerase</keyword>
<dbReference type="GO" id="GO:0005975">
    <property type="term" value="P:carbohydrate metabolic process"/>
    <property type="evidence" value="ECO:0007669"/>
    <property type="project" value="InterPro"/>
</dbReference>
<gene>
    <name evidence="1" type="ORF">BJ982_000293</name>
</gene>
<dbReference type="GO" id="GO:0004034">
    <property type="term" value="F:aldose 1-epimerase activity"/>
    <property type="evidence" value="ECO:0007669"/>
    <property type="project" value="UniProtKB-EC"/>
</dbReference>
<dbReference type="AlphaFoldDB" id="A0A7W7D2F5"/>
<comment type="caution">
    <text evidence="1">The sequence shown here is derived from an EMBL/GenBank/DDBJ whole genome shotgun (WGS) entry which is preliminary data.</text>
</comment>
<dbReference type="Proteomes" id="UP000542210">
    <property type="component" value="Unassembled WGS sequence"/>
</dbReference>
<dbReference type="InterPro" id="IPR014718">
    <property type="entry name" value="GH-type_carb-bd"/>
</dbReference>
<dbReference type="SUPFAM" id="SSF74650">
    <property type="entry name" value="Galactose mutarotase-like"/>
    <property type="match status" value="1"/>
</dbReference>
<organism evidence="1 2">
    <name type="scientific">Sphaerisporangium siamense</name>
    <dbReference type="NCBI Taxonomy" id="795645"/>
    <lineage>
        <taxon>Bacteria</taxon>
        <taxon>Bacillati</taxon>
        <taxon>Actinomycetota</taxon>
        <taxon>Actinomycetes</taxon>
        <taxon>Streptosporangiales</taxon>
        <taxon>Streptosporangiaceae</taxon>
        <taxon>Sphaerisporangium</taxon>
    </lineage>
</organism>